<dbReference type="GO" id="GO:0006310">
    <property type="term" value="P:DNA recombination"/>
    <property type="evidence" value="ECO:0007669"/>
    <property type="project" value="UniProtKB-KW"/>
</dbReference>
<dbReference type="InterPro" id="IPR013762">
    <property type="entry name" value="Integrase-like_cat_sf"/>
</dbReference>
<dbReference type="AlphaFoldDB" id="A0AAX3WFV0"/>
<dbReference type="GO" id="GO:0015074">
    <property type="term" value="P:DNA integration"/>
    <property type="evidence" value="ECO:0007669"/>
    <property type="project" value="UniProtKB-KW"/>
</dbReference>
<dbReference type="PANTHER" id="PTHR30349">
    <property type="entry name" value="PHAGE INTEGRASE-RELATED"/>
    <property type="match status" value="1"/>
</dbReference>
<dbReference type="PANTHER" id="PTHR30349:SF41">
    <property type="entry name" value="INTEGRASE_RECOMBINASE PROTEIN MJ0367-RELATED"/>
    <property type="match status" value="1"/>
</dbReference>
<feature type="domain" description="Tyr recombinase" evidence="5">
    <location>
        <begin position="268"/>
        <end position="455"/>
    </location>
</feature>
<evidence type="ECO:0000256" key="3">
    <source>
        <dbReference type="ARBA" id="ARBA00023125"/>
    </source>
</evidence>
<gene>
    <name evidence="6" type="ORF">KEC54_01715</name>
</gene>
<dbReference type="InterPro" id="IPR002104">
    <property type="entry name" value="Integrase_catalytic"/>
</dbReference>
<sequence length="484" mass="54741">MPRKPDPRNGYLELHDGYYRVTMGVPAKLRPLLGYRLKQALGTKSLLSANVLKRPVVKAFRARIDKAWGILGDQPRSTQAEAIEWAKIVSDARQRNDPELHELLGAINLRAYEIKFEGAATQLVDVDDGESIEQHEEAVPREDAEQRAAHFATLALGTATPIALHHDAFIKSTKIKERSLKDDVRALHILLKWCAARGIEPYLEHVTIRVAVRFGDEIEEFTGLGWVSCTKYIGRLRAYWKYLVKRTPIEANVWIGISLSKPRIEPDEEERAFTDAEVQRLLMGTADLAMLDVMLVAGLTGARLDAVIDLRVGECEDGWFTFKPQKKERTIRDVPIHPDLCELVARRVEGKKLGDDLFPEWPGPRAAGSVRERSSYFSKRFTKYRRDLGVDDVVEGKRRSLVNFHFFRRWFITKAERAGVDGDLLAAIVGHKRSGLTLGRYSEGPEMETAKAAVAKVRLPPLDGSAIVEARPLMPRRRQLASRW</sequence>
<evidence type="ECO:0000256" key="1">
    <source>
        <dbReference type="ARBA" id="ARBA00008857"/>
    </source>
</evidence>
<evidence type="ECO:0000256" key="4">
    <source>
        <dbReference type="ARBA" id="ARBA00023172"/>
    </source>
</evidence>
<dbReference type="Pfam" id="PF00589">
    <property type="entry name" value="Phage_integrase"/>
    <property type="match status" value="1"/>
</dbReference>
<dbReference type="Gene3D" id="1.10.150.130">
    <property type="match status" value="1"/>
</dbReference>
<dbReference type="InterPro" id="IPR050090">
    <property type="entry name" value="Tyrosine_recombinase_XerCD"/>
</dbReference>
<dbReference type="InterPro" id="IPR010998">
    <property type="entry name" value="Integrase_recombinase_N"/>
</dbReference>
<evidence type="ECO:0000313" key="6">
    <source>
        <dbReference type="EMBL" id="WHQ70393.1"/>
    </source>
</evidence>
<keyword evidence="2" id="KW-0229">DNA integration</keyword>
<dbReference type="Gene3D" id="1.10.443.10">
    <property type="entry name" value="Intergrase catalytic core"/>
    <property type="match status" value="1"/>
</dbReference>
<protein>
    <submittedName>
        <fullName evidence="6">Tyrosine-type recombinase/integrase</fullName>
    </submittedName>
</protein>
<evidence type="ECO:0000256" key="2">
    <source>
        <dbReference type="ARBA" id="ARBA00022908"/>
    </source>
</evidence>
<dbReference type="PROSITE" id="PS51898">
    <property type="entry name" value="TYR_RECOMBINASE"/>
    <property type="match status" value="1"/>
</dbReference>
<dbReference type="RefSeq" id="WP_056153395.1">
    <property type="nucleotide sequence ID" value="NZ_CP073633.1"/>
</dbReference>
<comment type="similarity">
    <text evidence="1">Belongs to the 'phage' integrase family.</text>
</comment>
<reference evidence="6" key="1">
    <citation type="journal article" date="2022" name="Biotechnol. Bioprocess Eng.">
        <title>Pan-genome Analysis Reveals Comparative Genomic Features of Central Metabolic Pathways in Methylorubrum extorquens.</title>
        <authorList>
            <person name="Lee G.M."/>
            <person name="Scott-Nevros Z.K."/>
            <person name="Lee S.-M."/>
            <person name="Kim D."/>
        </authorList>
    </citation>
    <scope>NUCLEOTIDE SEQUENCE</scope>
    <source>
        <strain evidence="6">ATCC 55366</strain>
    </source>
</reference>
<dbReference type="InterPro" id="IPR011010">
    <property type="entry name" value="DNA_brk_join_enz"/>
</dbReference>
<accession>A0AAX3WFV0</accession>
<dbReference type="SUPFAM" id="SSF56349">
    <property type="entry name" value="DNA breaking-rejoining enzymes"/>
    <property type="match status" value="1"/>
</dbReference>
<keyword evidence="3" id="KW-0238">DNA-binding</keyword>
<name>A0AAX3WFV0_METEX</name>
<dbReference type="GO" id="GO:0003677">
    <property type="term" value="F:DNA binding"/>
    <property type="evidence" value="ECO:0007669"/>
    <property type="project" value="UniProtKB-KW"/>
</dbReference>
<dbReference type="EMBL" id="CP073633">
    <property type="protein sequence ID" value="WHQ70393.1"/>
    <property type="molecule type" value="Genomic_DNA"/>
</dbReference>
<evidence type="ECO:0000313" key="7">
    <source>
        <dbReference type="Proteomes" id="UP001223720"/>
    </source>
</evidence>
<organism evidence="6 7">
    <name type="scientific">Methylorubrum extorquens</name>
    <name type="common">Methylobacterium dichloromethanicum</name>
    <name type="synonym">Methylobacterium extorquens</name>
    <dbReference type="NCBI Taxonomy" id="408"/>
    <lineage>
        <taxon>Bacteria</taxon>
        <taxon>Pseudomonadati</taxon>
        <taxon>Pseudomonadota</taxon>
        <taxon>Alphaproteobacteria</taxon>
        <taxon>Hyphomicrobiales</taxon>
        <taxon>Methylobacteriaceae</taxon>
        <taxon>Methylorubrum</taxon>
    </lineage>
</organism>
<dbReference type="Proteomes" id="UP001223720">
    <property type="component" value="Chromosome"/>
</dbReference>
<evidence type="ECO:0000259" key="5">
    <source>
        <dbReference type="PROSITE" id="PS51898"/>
    </source>
</evidence>
<proteinExistence type="inferred from homology"/>
<keyword evidence="4" id="KW-0233">DNA recombination</keyword>